<dbReference type="AlphaFoldDB" id="A0A8J4Y6Y9"/>
<protein>
    <submittedName>
        <fullName evidence="1">Uncharacterized protein</fullName>
    </submittedName>
</protein>
<dbReference type="EMBL" id="JACEEZ010016923">
    <property type="protein sequence ID" value="KAG0717896.1"/>
    <property type="molecule type" value="Genomic_DNA"/>
</dbReference>
<evidence type="ECO:0000313" key="1">
    <source>
        <dbReference type="EMBL" id="KAG0717896.1"/>
    </source>
</evidence>
<organism evidence="1 2">
    <name type="scientific">Chionoecetes opilio</name>
    <name type="common">Atlantic snow crab</name>
    <name type="synonym">Cancer opilio</name>
    <dbReference type="NCBI Taxonomy" id="41210"/>
    <lineage>
        <taxon>Eukaryota</taxon>
        <taxon>Metazoa</taxon>
        <taxon>Ecdysozoa</taxon>
        <taxon>Arthropoda</taxon>
        <taxon>Crustacea</taxon>
        <taxon>Multicrustacea</taxon>
        <taxon>Malacostraca</taxon>
        <taxon>Eumalacostraca</taxon>
        <taxon>Eucarida</taxon>
        <taxon>Decapoda</taxon>
        <taxon>Pleocyemata</taxon>
        <taxon>Brachyura</taxon>
        <taxon>Eubrachyura</taxon>
        <taxon>Majoidea</taxon>
        <taxon>Majidae</taxon>
        <taxon>Chionoecetes</taxon>
    </lineage>
</organism>
<sequence>MALLQRLIGQGQTFAHLAKIALDLALREGRDSGSINVVFDVYREVFIKNAERRKRGSDEGVRFKTFASGHEIRQWRKLLPDPYSRSSLIRFLIEEWKDEKDREHRQQDYLHDP</sequence>
<reference evidence="1" key="1">
    <citation type="submission" date="2020-07" db="EMBL/GenBank/DDBJ databases">
        <title>The High-quality genome of the commercially important snow crab, Chionoecetes opilio.</title>
        <authorList>
            <person name="Jeong J.-H."/>
            <person name="Ryu S."/>
        </authorList>
    </citation>
    <scope>NUCLEOTIDE SEQUENCE</scope>
    <source>
        <strain evidence="1">MADBK_172401_WGS</strain>
        <tissue evidence="1">Digestive gland</tissue>
    </source>
</reference>
<comment type="caution">
    <text evidence="1">The sequence shown here is derived from an EMBL/GenBank/DDBJ whole genome shotgun (WGS) entry which is preliminary data.</text>
</comment>
<name>A0A8J4Y6Y9_CHIOP</name>
<dbReference type="OrthoDB" id="7699677at2759"/>
<dbReference type="Proteomes" id="UP000770661">
    <property type="component" value="Unassembled WGS sequence"/>
</dbReference>
<accession>A0A8J4Y6Y9</accession>
<keyword evidence="2" id="KW-1185">Reference proteome</keyword>
<proteinExistence type="predicted"/>
<gene>
    <name evidence="1" type="ORF">GWK47_053525</name>
</gene>
<evidence type="ECO:0000313" key="2">
    <source>
        <dbReference type="Proteomes" id="UP000770661"/>
    </source>
</evidence>